<reference evidence="1 2" key="1">
    <citation type="submission" date="2022-09" db="EMBL/GenBank/DDBJ databases">
        <authorList>
            <person name="Palmer J.M."/>
        </authorList>
    </citation>
    <scope>NUCLEOTIDE SEQUENCE [LARGE SCALE GENOMIC DNA]</scope>
    <source>
        <strain evidence="1 2">DSM 7382</strain>
    </source>
</reference>
<keyword evidence="2" id="KW-1185">Reference proteome</keyword>
<dbReference type="AlphaFoldDB" id="A0AAW0G7E9"/>
<gene>
    <name evidence="1" type="ORF">QCA50_008729</name>
</gene>
<sequence>MNIIAPTAGPVWCTVRLRPVYPRSPTASGLSPESRAFGAVATVVTVARPCTQAEVEDLQEVWHALLPERMPTIWNTHVTRLWPLSHSVLTAVQDSVLKHSPELKFWSHRFTTYAVQRDYWRCFHEFAASTI</sequence>
<proteinExistence type="predicted"/>
<name>A0AAW0G7E9_9APHY</name>
<dbReference type="Proteomes" id="UP001385951">
    <property type="component" value="Unassembled WGS sequence"/>
</dbReference>
<evidence type="ECO:0000313" key="1">
    <source>
        <dbReference type="EMBL" id="KAK7688357.1"/>
    </source>
</evidence>
<protein>
    <submittedName>
        <fullName evidence="1">Uncharacterized protein</fullName>
    </submittedName>
</protein>
<dbReference type="EMBL" id="JASBNA010000011">
    <property type="protein sequence ID" value="KAK7688357.1"/>
    <property type="molecule type" value="Genomic_DNA"/>
</dbReference>
<organism evidence="1 2">
    <name type="scientific">Cerrena zonata</name>
    <dbReference type="NCBI Taxonomy" id="2478898"/>
    <lineage>
        <taxon>Eukaryota</taxon>
        <taxon>Fungi</taxon>
        <taxon>Dikarya</taxon>
        <taxon>Basidiomycota</taxon>
        <taxon>Agaricomycotina</taxon>
        <taxon>Agaricomycetes</taxon>
        <taxon>Polyporales</taxon>
        <taxon>Cerrenaceae</taxon>
        <taxon>Cerrena</taxon>
    </lineage>
</organism>
<evidence type="ECO:0000313" key="2">
    <source>
        <dbReference type="Proteomes" id="UP001385951"/>
    </source>
</evidence>
<comment type="caution">
    <text evidence="1">The sequence shown here is derived from an EMBL/GenBank/DDBJ whole genome shotgun (WGS) entry which is preliminary data.</text>
</comment>
<accession>A0AAW0G7E9</accession>